<dbReference type="EMBL" id="FMWB01000001">
    <property type="protein sequence ID" value="SCZ20146.1"/>
    <property type="molecule type" value="Genomic_DNA"/>
</dbReference>
<protein>
    <submittedName>
        <fullName evidence="1">Uncharacterized protein</fullName>
    </submittedName>
</protein>
<dbReference type="Proteomes" id="UP000183046">
    <property type="component" value="Unassembled WGS sequence"/>
</dbReference>
<sequence length="150" mass="15849">MDTRPAIRPLDPFATPSQRLALANDLDHCRSAEAHGQCIALATQRLIVLGHRRILLVTAGEPPIADLQAHSQVMLAEGLPLLPCLELDPAAILCGPELATRLQGAAPTALLCTRAILAQTLQTALYPGALRSLTITGPEARTGADSASWH</sequence>
<proteinExistence type="predicted"/>
<accession>A0A1G5M4Z1</accession>
<gene>
    <name evidence="1" type="ORF">SAMN05216279_101187</name>
</gene>
<dbReference type="RefSeq" id="WP_074582622.1">
    <property type="nucleotide sequence ID" value="NZ_FMWB01000001.1"/>
</dbReference>
<evidence type="ECO:0000313" key="2">
    <source>
        <dbReference type="Proteomes" id="UP000183046"/>
    </source>
</evidence>
<comment type="caution">
    <text evidence="1">The sequence shown here is derived from an EMBL/GenBank/DDBJ whole genome shotgun (WGS) entry which is preliminary data.</text>
</comment>
<reference evidence="2" key="1">
    <citation type="submission" date="2016-10" db="EMBL/GenBank/DDBJ databases">
        <authorList>
            <person name="de Groot N.N."/>
        </authorList>
    </citation>
    <scope>NUCLEOTIDE SEQUENCE [LARGE SCALE GENOMIC DNA]</scope>
    <source>
        <strain evidence="2">DSM 15758</strain>
    </source>
</reference>
<evidence type="ECO:0000313" key="1">
    <source>
        <dbReference type="EMBL" id="SCZ20146.1"/>
    </source>
</evidence>
<dbReference type="AlphaFoldDB" id="A0A1G5M4Z1"/>
<dbReference type="Gene3D" id="3.40.50.2300">
    <property type="match status" value="2"/>
</dbReference>
<organism evidence="1 2">
    <name type="scientific">Pseudomonas oryzihabitans</name>
    <dbReference type="NCBI Taxonomy" id="47885"/>
    <lineage>
        <taxon>Bacteria</taxon>
        <taxon>Pseudomonadati</taxon>
        <taxon>Pseudomonadota</taxon>
        <taxon>Gammaproteobacteria</taxon>
        <taxon>Pseudomonadales</taxon>
        <taxon>Pseudomonadaceae</taxon>
        <taxon>Pseudomonas</taxon>
    </lineage>
</organism>
<name>A0A1G5M4Z1_9PSED</name>
<dbReference type="OrthoDB" id="6902590at2"/>